<dbReference type="Gene3D" id="3.40.1190.10">
    <property type="entry name" value="Mur-like, catalytic domain"/>
    <property type="match status" value="1"/>
</dbReference>
<dbReference type="Proteomes" id="UP000095342">
    <property type="component" value="Chromosome"/>
</dbReference>
<name>A0A1D8KAC3_9GAMM</name>
<reference evidence="15 16" key="1">
    <citation type="submission" date="2016-09" db="EMBL/GenBank/DDBJ databases">
        <title>Acidihalobacter prosperus V6 (DSM14174).</title>
        <authorList>
            <person name="Khaleque H.N."/>
            <person name="Ramsay J.P."/>
            <person name="Murphy R.J.T."/>
            <person name="Kaksonen A.H."/>
            <person name="Boxall N.J."/>
            <person name="Watkin E.L.J."/>
        </authorList>
    </citation>
    <scope>NUCLEOTIDE SEQUENCE [LARGE SCALE GENOMIC DNA]</scope>
    <source>
        <strain evidence="15 16">V6</strain>
    </source>
</reference>
<dbReference type="GO" id="GO:0009252">
    <property type="term" value="P:peptidoglycan biosynthetic process"/>
    <property type="evidence" value="ECO:0007669"/>
    <property type="project" value="UniProtKB-UniRule"/>
</dbReference>
<evidence type="ECO:0000313" key="16">
    <source>
        <dbReference type="Proteomes" id="UP000095342"/>
    </source>
</evidence>
<keyword evidence="4 10" id="KW-0547">Nucleotide-binding</keyword>
<dbReference type="Pfam" id="PF01225">
    <property type="entry name" value="Mur_ligase"/>
    <property type="match status" value="1"/>
</dbReference>
<evidence type="ECO:0000256" key="2">
    <source>
        <dbReference type="ARBA" id="ARBA00022598"/>
    </source>
</evidence>
<dbReference type="SUPFAM" id="SSF53623">
    <property type="entry name" value="MurD-like peptide ligases, catalytic domain"/>
    <property type="match status" value="1"/>
</dbReference>
<dbReference type="GO" id="GO:0008766">
    <property type="term" value="F:UDP-N-acetylmuramoylalanyl-D-glutamyl-2,6-diaminopimelate-D-alanyl-D-alanine ligase activity"/>
    <property type="evidence" value="ECO:0007669"/>
    <property type="project" value="RHEA"/>
</dbReference>
<dbReference type="NCBIfam" id="TIGR01143">
    <property type="entry name" value="murF"/>
    <property type="match status" value="1"/>
</dbReference>
<dbReference type="HAMAP" id="MF_02019">
    <property type="entry name" value="MurF"/>
    <property type="match status" value="1"/>
</dbReference>
<keyword evidence="7 10" id="KW-0573">Peptidoglycan synthesis</keyword>
<evidence type="ECO:0000256" key="1">
    <source>
        <dbReference type="ARBA" id="ARBA00022490"/>
    </source>
</evidence>
<dbReference type="GO" id="GO:0008360">
    <property type="term" value="P:regulation of cell shape"/>
    <property type="evidence" value="ECO:0007669"/>
    <property type="project" value="UniProtKB-KW"/>
</dbReference>
<dbReference type="Gene3D" id="3.90.190.20">
    <property type="entry name" value="Mur ligase, C-terminal domain"/>
    <property type="match status" value="1"/>
</dbReference>
<dbReference type="GO" id="GO:0005737">
    <property type="term" value="C:cytoplasm"/>
    <property type="evidence" value="ECO:0007669"/>
    <property type="project" value="UniProtKB-SubCell"/>
</dbReference>
<evidence type="ECO:0000256" key="5">
    <source>
        <dbReference type="ARBA" id="ARBA00022840"/>
    </source>
</evidence>
<feature type="domain" description="Mur ligase central" evidence="14">
    <location>
        <begin position="109"/>
        <end position="290"/>
    </location>
</feature>
<dbReference type="PANTHER" id="PTHR43024">
    <property type="entry name" value="UDP-N-ACETYLMURAMOYL-TRIPEPTIDE--D-ALANYL-D-ALANINE LIGASE"/>
    <property type="match status" value="1"/>
</dbReference>
<dbReference type="SUPFAM" id="SSF53244">
    <property type="entry name" value="MurD-like peptide ligases, peptide-binding domain"/>
    <property type="match status" value="1"/>
</dbReference>
<dbReference type="InterPro" id="IPR035911">
    <property type="entry name" value="MurE/MurF_N"/>
</dbReference>
<evidence type="ECO:0000256" key="4">
    <source>
        <dbReference type="ARBA" id="ARBA00022741"/>
    </source>
</evidence>
<dbReference type="PANTHER" id="PTHR43024:SF1">
    <property type="entry name" value="UDP-N-ACETYLMURAMOYL-TRIPEPTIDE--D-ALANYL-D-ALANINE LIGASE"/>
    <property type="match status" value="1"/>
</dbReference>
<evidence type="ECO:0000256" key="6">
    <source>
        <dbReference type="ARBA" id="ARBA00022960"/>
    </source>
</evidence>
<comment type="similarity">
    <text evidence="10">Belongs to the MurCDEF family. MurF subfamily.</text>
</comment>
<dbReference type="InterPro" id="IPR036615">
    <property type="entry name" value="Mur_ligase_C_dom_sf"/>
</dbReference>
<comment type="function">
    <text evidence="10 11">Involved in cell wall formation. Catalyzes the final step in the synthesis of UDP-N-acetylmuramoyl-pentapeptide, the precursor of murein.</text>
</comment>
<dbReference type="GO" id="GO:0071555">
    <property type="term" value="P:cell wall organization"/>
    <property type="evidence" value="ECO:0007669"/>
    <property type="project" value="UniProtKB-KW"/>
</dbReference>
<dbReference type="UniPathway" id="UPA00219"/>
<keyword evidence="5 10" id="KW-0067">ATP-binding</keyword>
<dbReference type="EC" id="6.3.2.10" evidence="10 11"/>
<sequence length="457" mass="47915">MGGRLVNRWQLSRVAEWAQGRLIGKDTTVTGVGIDSRTLSAGALFVALDGERFDGHDFIRPGLPAAACMVAREVDDPRPQVLVEDTLRGLSRFAAAWRESLQACVVALTGSNGKTTVKEMLASILSCAGPTQATRGNLNNHIGVPLSLLTVEPDHRYAVIEMGANHAGEIAALTAIARPQVALINNAGPAHLEGFGDLPGVARAKGEIYGGLVPDGIAVINADDDFAEYWVGLNRDRRVLTFGMRQAADVRGSYANGRLHARTPLGEFEVNLPLTGYHNAMNALAATAAALAAGVELDAIREGLARVRGVGGRLRELEGRGGVTILDDTYNANPASLDAGLEVLASRAGVRWLVLGDMAELGSSGPALHRAAGERARARGIERLFGVGALSREATDAFGRGAEHCADIETLAETVTRAAGAAGRPLTILVKGSRSMALERLVGRLALHPVEGGAHAV</sequence>
<dbReference type="InterPro" id="IPR051046">
    <property type="entry name" value="MurCDEF_CellWall_CoF430Synth"/>
</dbReference>
<keyword evidence="16" id="KW-1185">Reference proteome</keyword>
<dbReference type="Gene3D" id="3.40.1390.10">
    <property type="entry name" value="MurE/MurF, N-terminal domain"/>
    <property type="match status" value="1"/>
</dbReference>
<comment type="subcellular location">
    <subcellularLocation>
        <location evidence="10 11">Cytoplasm</location>
    </subcellularLocation>
</comment>
<evidence type="ECO:0000256" key="9">
    <source>
        <dbReference type="ARBA" id="ARBA00023316"/>
    </source>
</evidence>
<dbReference type="Pfam" id="PF08245">
    <property type="entry name" value="Mur_ligase_M"/>
    <property type="match status" value="1"/>
</dbReference>
<evidence type="ECO:0000313" key="15">
    <source>
        <dbReference type="EMBL" id="AOV17920.1"/>
    </source>
</evidence>
<feature type="domain" description="Mur ligase N-terminal catalytic" evidence="12">
    <location>
        <begin position="29"/>
        <end position="60"/>
    </location>
</feature>
<dbReference type="GO" id="GO:0047480">
    <property type="term" value="F:UDP-N-acetylmuramoyl-tripeptide-D-alanyl-D-alanine ligase activity"/>
    <property type="evidence" value="ECO:0007669"/>
    <property type="project" value="UniProtKB-UniRule"/>
</dbReference>
<comment type="pathway">
    <text evidence="10 11">Cell wall biogenesis; peptidoglycan biosynthesis.</text>
</comment>
<keyword evidence="1 10" id="KW-0963">Cytoplasm</keyword>
<comment type="catalytic activity">
    <reaction evidence="10 11">
        <text>D-alanyl-D-alanine + UDP-N-acetyl-alpha-D-muramoyl-L-alanyl-gamma-D-glutamyl-meso-2,6-diaminopimelate + ATP = UDP-N-acetyl-alpha-D-muramoyl-L-alanyl-gamma-D-glutamyl-meso-2,6-diaminopimeloyl-D-alanyl-D-alanine + ADP + phosphate + H(+)</text>
        <dbReference type="Rhea" id="RHEA:28374"/>
        <dbReference type="ChEBI" id="CHEBI:15378"/>
        <dbReference type="ChEBI" id="CHEBI:30616"/>
        <dbReference type="ChEBI" id="CHEBI:43474"/>
        <dbReference type="ChEBI" id="CHEBI:57822"/>
        <dbReference type="ChEBI" id="CHEBI:61386"/>
        <dbReference type="ChEBI" id="CHEBI:83905"/>
        <dbReference type="ChEBI" id="CHEBI:456216"/>
        <dbReference type="EC" id="6.3.2.10"/>
    </reaction>
</comment>
<dbReference type="GO" id="GO:0051301">
    <property type="term" value="P:cell division"/>
    <property type="evidence" value="ECO:0007669"/>
    <property type="project" value="UniProtKB-KW"/>
</dbReference>
<keyword evidence="6 10" id="KW-0133">Cell shape</keyword>
<evidence type="ECO:0000256" key="11">
    <source>
        <dbReference type="RuleBase" id="RU004136"/>
    </source>
</evidence>
<evidence type="ECO:0000256" key="8">
    <source>
        <dbReference type="ARBA" id="ARBA00023306"/>
    </source>
</evidence>
<evidence type="ECO:0000256" key="7">
    <source>
        <dbReference type="ARBA" id="ARBA00022984"/>
    </source>
</evidence>
<dbReference type="InterPro" id="IPR005863">
    <property type="entry name" value="UDP-N-AcMur_synth"/>
</dbReference>
<dbReference type="Pfam" id="PF02875">
    <property type="entry name" value="Mur_ligase_C"/>
    <property type="match status" value="1"/>
</dbReference>
<dbReference type="EMBL" id="CP017448">
    <property type="protein sequence ID" value="AOV17920.1"/>
    <property type="molecule type" value="Genomic_DNA"/>
</dbReference>
<dbReference type="KEGG" id="aaeo:BJI67_13390"/>
<evidence type="ECO:0000256" key="3">
    <source>
        <dbReference type="ARBA" id="ARBA00022618"/>
    </source>
</evidence>
<dbReference type="InterPro" id="IPR000713">
    <property type="entry name" value="Mur_ligase_N"/>
</dbReference>
<keyword evidence="2 10" id="KW-0436">Ligase</keyword>
<dbReference type="AlphaFoldDB" id="A0A1D8KAC3"/>
<dbReference type="GO" id="GO:0005524">
    <property type="term" value="F:ATP binding"/>
    <property type="evidence" value="ECO:0007669"/>
    <property type="project" value="UniProtKB-UniRule"/>
</dbReference>
<evidence type="ECO:0000259" key="14">
    <source>
        <dbReference type="Pfam" id="PF08245"/>
    </source>
</evidence>
<proteinExistence type="inferred from homology"/>
<evidence type="ECO:0000259" key="12">
    <source>
        <dbReference type="Pfam" id="PF01225"/>
    </source>
</evidence>
<dbReference type="SUPFAM" id="SSF63418">
    <property type="entry name" value="MurE/MurF N-terminal domain"/>
    <property type="match status" value="1"/>
</dbReference>
<evidence type="ECO:0000256" key="10">
    <source>
        <dbReference type="HAMAP-Rule" id="MF_02019"/>
    </source>
</evidence>
<keyword evidence="3 10" id="KW-0132">Cell division</keyword>
<dbReference type="InterPro" id="IPR013221">
    <property type="entry name" value="Mur_ligase_cen"/>
</dbReference>
<feature type="binding site" evidence="10">
    <location>
        <begin position="110"/>
        <end position="116"/>
    </location>
    <ligand>
        <name>ATP</name>
        <dbReference type="ChEBI" id="CHEBI:30616"/>
    </ligand>
</feature>
<keyword evidence="8 10" id="KW-0131">Cell cycle</keyword>
<gene>
    <name evidence="10" type="primary">murF</name>
    <name evidence="15" type="ORF">BJI67_13390</name>
</gene>
<accession>A0A1D8KAC3</accession>
<feature type="domain" description="Mur ligase C-terminal" evidence="13">
    <location>
        <begin position="312"/>
        <end position="434"/>
    </location>
</feature>
<dbReference type="InterPro" id="IPR036565">
    <property type="entry name" value="Mur-like_cat_sf"/>
</dbReference>
<dbReference type="InterPro" id="IPR004101">
    <property type="entry name" value="Mur_ligase_C"/>
</dbReference>
<evidence type="ECO:0000259" key="13">
    <source>
        <dbReference type="Pfam" id="PF02875"/>
    </source>
</evidence>
<protein>
    <recommendedName>
        <fullName evidence="10 11">UDP-N-acetylmuramoyl-tripeptide--D-alanyl-D-alanine ligase</fullName>
        <ecNumber evidence="10 11">6.3.2.10</ecNumber>
    </recommendedName>
    <alternativeName>
        <fullName evidence="10">D-alanyl-D-alanine-adding enzyme</fullName>
    </alternativeName>
</protein>
<organism evidence="15 16">
    <name type="scientific">Acidihalobacter aeolianus</name>
    <dbReference type="NCBI Taxonomy" id="2792603"/>
    <lineage>
        <taxon>Bacteria</taxon>
        <taxon>Pseudomonadati</taxon>
        <taxon>Pseudomonadota</taxon>
        <taxon>Gammaproteobacteria</taxon>
        <taxon>Chromatiales</taxon>
        <taxon>Ectothiorhodospiraceae</taxon>
        <taxon>Acidihalobacter</taxon>
    </lineage>
</organism>
<keyword evidence="9 10" id="KW-0961">Cell wall biogenesis/degradation</keyword>